<evidence type="ECO:0000313" key="2">
    <source>
        <dbReference type="EMBL" id="SKA85458.1"/>
    </source>
</evidence>
<dbReference type="STRING" id="1121449.SAMN02745704_01865"/>
<keyword evidence="1" id="KW-0472">Membrane</keyword>
<dbReference type="InterPro" id="IPR038880">
    <property type="entry name" value="MJ0871-like"/>
</dbReference>
<dbReference type="Proteomes" id="UP000190027">
    <property type="component" value="Unassembled WGS sequence"/>
</dbReference>
<evidence type="ECO:0000256" key="1">
    <source>
        <dbReference type="SAM" id="Phobius"/>
    </source>
</evidence>
<proteinExistence type="predicted"/>
<dbReference type="AlphaFoldDB" id="A0A1T4X8L5"/>
<dbReference type="EMBL" id="FUYC01000008">
    <property type="protein sequence ID" value="SKA85458.1"/>
    <property type="molecule type" value="Genomic_DNA"/>
</dbReference>
<keyword evidence="1" id="KW-0812">Transmembrane</keyword>
<dbReference type="PANTHER" id="PTHR38139:SF1">
    <property type="entry name" value="NUCLEOSIDE TRANSPORTER_FEOB GTPASE GATE DOMAIN-CONTAINING PROTEIN"/>
    <property type="match status" value="1"/>
</dbReference>
<accession>A0A1T4X8L5</accession>
<evidence type="ECO:0000313" key="3">
    <source>
        <dbReference type="Proteomes" id="UP000190027"/>
    </source>
</evidence>
<sequence length="320" mass="35483">MPDPTLLWDGLFWPLLRLTFFISVGLMVGNFIESLHWTRGVAKLAEPLIRTARLKDISGASFSLAFFSGVAANTMLAEAYEKGDLTRRELIFSNLFNSLPTYFLHLPTVFFITAPFIAEAAFHYVGLTAFAALLRTAFIVLLGRFMLPPLPEGCVVCLLDDEPSSESKFRKALRKTWQRFKKRLPKIMYITTPIYTAFFLLKQLGAMDMLEAFMAEHVSLLSWLEPQALGIVAFHMVGEFTAGLAAAGALINDGGLTAQQIVLALLVGNVLSSPMRAMRHQFPYYAGIFPAGMALRLIVFNQSLRVISVALVATGYALLF</sequence>
<feature type="transmembrane region" description="Helical" evidence="1">
    <location>
        <begin position="12"/>
        <end position="32"/>
    </location>
</feature>
<feature type="transmembrane region" description="Helical" evidence="1">
    <location>
        <begin position="187"/>
        <end position="207"/>
    </location>
</feature>
<feature type="transmembrane region" description="Helical" evidence="1">
    <location>
        <begin position="227"/>
        <end position="249"/>
    </location>
</feature>
<keyword evidence="3" id="KW-1185">Reference proteome</keyword>
<keyword evidence="1" id="KW-1133">Transmembrane helix</keyword>
<evidence type="ECO:0008006" key="4">
    <source>
        <dbReference type="Google" id="ProtNLM"/>
    </source>
</evidence>
<feature type="transmembrane region" description="Helical" evidence="1">
    <location>
        <begin position="298"/>
        <end position="319"/>
    </location>
</feature>
<reference evidence="2 3" key="1">
    <citation type="submission" date="2017-02" db="EMBL/GenBank/DDBJ databases">
        <authorList>
            <person name="Peterson S.W."/>
        </authorList>
    </citation>
    <scope>NUCLEOTIDE SEQUENCE [LARGE SCALE GENOMIC DNA]</scope>
    <source>
        <strain evidence="2 3">DSM 16080</strain>
    </source>
</reference>
<dbReference type="RefSeq" id="WP_078717425.1">
    <property type="nucleotide sequence ID" value="NZ_FUYC01000008.1"/>
</dbReference>
<feature type="transmembrane region" description="Helical" evidence="1">
    <location>
        <begin position="124"/>
        <end position="142"/>
    </location>
</feature>
<protein>
    <recommendedName>
        <fullName evidence="4">Nucleoside recognition</fullName>
    </recommendedName>
</protein>
<dbReference type="PANTHER" id="PTHR38139">
    <property type="entry name" value="GATE DOMAIN-CONTAINING PROTEIN"/>
    <property type="match status" value="1"/>
</dbReference>
<dbReference type="OrthoDB" id="5453678at2"/>
<feature type="transmembrane region" description="Helical" evidence="1">
    <location>
        <begin position="95"/>
        <end position="118"/>
    </location>
</feature>
<name>A0A1T4X8L5_9BACT</name>
<organism evidence="2 3">
    <name type="scientific">Paucidesulfovibrio gracilis DSM 16080</name>
    <dbReference type="NCBI Taxonomy" id="1121449"/>
    <lineage>
        <taxon>Bacteria</taxon>
        <taxon>Pseudomonadati</taxon>
        <taxon>Thermodesulfobacteriota</taxon>
        <taxon>Desulfovibrionia</taxon>
        <taxon>Desulfovibrionales</taxon>
        <taxon>Desulfovibrionaceae</taxon>
        <taxon>Paucidesulfovibrio</taxon>
    </lineage>
</organism>
<gene>
    <name evidence="2" type="ORF">SAMN02745704_01865</name>
</gene>